<dbReference type="EMBL" id="JAICCE010000021">
    <property type="protein sequence ID" value="KAG9262736.1"/>
    <property type="molecule type" value="Genomic_DNA"/>
</dbReference>
<gene>
    <name evidence="2" type="ORF">AMEX_G24558</name>
</gene>
<proteinExistence type="predicted"/>
<protein>
    <submittedName>
        <fullName evidence="2">Uncharacterized protein</fullName>
    </submittedName>
</protein>
<evidence type="ECO:0000313" key="2">
    <source>
        <dbReference type="EMBL" id="KAG9262736.1"/>
    </source>
</evidence>
<evidence type="ECO:0000313" key="3">
    <source>
        <dbReference type="Proteomes" id="UP000752171"/>
    </source>
</evidence>
<accession>A0A8T2L0A9</accession>
<organism evidence="2 3">
    <name type="scientific">Astyanax mexicanus</name>
    <name type="common">Blind cave fish</name>
    <name type="synonym">Astyanax fasciatus mexicanus</name>
    <dbReference type="NCBI Taxonomy" id="7994"/>
    <lineage>
        <taxon>Eukaryota</taxon>
        <taxon>Metazoa</taxon>
        <taxon>Chordata</taxon>
        <taxon>Craniata</taxon>
        <taxon>Vertebrata</taxon>
        <taxon>Euteleostomi</taxon>
        <taxon>Actinopterygii</taxon>
        <taxon>Neopterygii</taxon>
        <taxon>Teleostei</taxon>
        <taxon>Ostariophysi</taxon>
        <taxon>Characiformes</taxon>
        <taxon>Characoidei</taxon>
        <taxon>Acestrorhamphidae</taxon>
        <taxon>Acestrorhamphinae</taxon>
        <taxon>Astyanax</taxon>
    </lineage>
</organism>
<sequence>MSKNLKCRKYLKISGSRSARPPSPSPADTNLRPSLLQENFEERQNKVNMDFYKAVGVVTAGVAGGAVELVKAVAETTVDIGKGIVEGYEDATVGADSAYTGDEKLDAIVDVITKPLAGGLTAGRRGTGGHGCSWQQNRSFGSKQHTSSHGSSSSYHHSCSQSDFRNSLKRCVFSRRLKTVSDSAVLTSSGSSFHHLGASTEKSLDVCFLCVLSDGGSSRAVLEALRALGADLALTIAIRSARPPTPPPADTNLRPSLLQENFEERQNKVNMDFFKAVGAISAGVAGGAVELTKAVVETTVDVSKGIVGGVEGAMTGDVNNVIKPLAGGLTAGCNRIVKAPVKVVSGVHEGVKAVLD</sequence>
<dbReference type="Proteomes" id="UP000752171">
    <property type="component" value="Unassembled WGS sequence"/>
</dbReference>
<dbReference type="AlphaFoldDB" id="A0A8T2L0A9"/>
<evidence type="ECO:0000256" key="1">
    <source>
        <dbReference type="SAM" id="MobiDB-lite"/>
    </source>
</evidence>
<reference evidence="2 3" key="1">
    <citation type="submission" date="2021-07" db="EMBL/GenBank/DDBJ databases">
        <authorList>
            <person name="Imarazene B."/>
            <person name="Zahm M."/>
            <person name="Klopp C."/>
            <person name="Cabau C."/>
            <person name="Beille S."/>
            <person name="Jouanno E."/>
            <person name="Castinel A."/>
            <person name="Lluch J."/>
            <person name="Gil L."/>
            <person name="Kuchtly C."/>
            <person name="Lopez Roques C."/>
            <person name="Donnadieu C."/>
            <person name="Parrinello H."/>
            <person name="Journot L."/>
            <person name="Du K."/>
            <person name="Schartl M."/>
            <person name="Retaux S."/>
            <person name="Guiguen Y."/>
        </authorList>
    </citation>
    <scope>NUCLEOTIDE SEQUENCE [LARGE SCALE GENOMIC DNA]</scope>
    <source>
        <strain evidence="2">Pach_M1</strain>
        <tissue evidence="2">Testis</tissue>
    </source>
</reference>
<feature type="region of interest" description="Disordered" evidence="1">
    <location>
        <begin position="120"/>
        <end position="156"/>
    </location>
</feature>
<comment type="caution">
    <text evidence="2">The sequence shown here is derived from an EMBL/GenBank/DDBJ whole genome shotgun (WGS) entry which is preliminary data.</text>
</comment>
<feature type="compositionally biased region" description="Low complexity" evidence="1">
    <location>
        <begin position="142"/>
        <end position="156"/>
    </location>
</feature>
<name>A0A8T2L0A9_ASTMX</name>